<evidence type="ECO:0000313" key="2">
    <source>
        <dbReference type="Proteomes" id="UP000037178"/>
    </source>
</evidence>
<dbReference type="STRING" id="1675527.AIOL_001665"/>
<dbReference type="PATRIC" id="fig|1675527.3.peg.1761"/>
<comment type="caution">
    <text evidence="1">The sequence shown here is derived from an EMBL/GenBank/DDBJ whole genome shotgun (WGS) entry which is preliminary data.</text>
</comment>
<accession>A0A0J9E1W6</accession>
<organism evidence="1 2">
    <name type="scientific">Candidatus Rhodobacter oscarellae</name>
    <dbReference type="NCBI Taxonomy" id="1675527"/>
    <lineage>
        <taxon>Bacteria</taxon>
        <taxon>Pseudomonadati</taxon>
        <taxon>Pseudomonadota</taxon>
        <taxon>Alphaproteobacteria</taxon>
        <taxon>Rhodobacterales</taxon>
        <taxon>Rhodobacter group</taxon>
        <taxon>Rhodobacter</taxon>
    </lineage>
</organism>
<dbReference type="NCBIfam" id="NF046098">
    <property type="entry name" value="RSP_7527_fam"/>
    <property type="match status" value="1"/>
</dbReference>
<sequence length="52" mass="5838">MDKQLFDYAELERIELEARRLRAQVINSGLKAAFAWVASPFQRGGARVADAT</sequence>
<evidence type="ECO:0000313" key="1">
    <source>
        <dbReference type="EMBL" id="KMW56710.1"/>
    </source>
</evidence>
<dbReference type="Proteomes" id="UP000037178">
    <property type="component" value="Unassembled WGS sequence"/>
</dbReference>
<dbReference type="AlphaFoldDB" id="A0A0J9E1W6"/>
<dbReference type="RefSeq" id="WP_160314428.1">
    <property type="nucleotide sequence ID" value="NZ_LFTY01000002.1"/>
</dbReference>
<proteinExistence type="predicted"/>
<reference evidence="1 2" key="1">
    <citation type="submission" date="2015-06" db="EMBL/GenBank/DDBJ databases">
        <title>Draft genome sequence of an Alphaproteobacteria species associated to the Mediterranean sponge Oscarella lobularis.</title>
        <authorList>
            <person name="Jourda C."/>
            <person name="Santini S."/>
            <person name="Claverie J.-M."/>
        </authorList>
    </citation>
    <scope>NUCLEOTIDE SEQUENCE [LARGE SCALE GENOMIC DNA]</scope>
    <source>
        <strain evidence="1">IGS</strain>
    </source>
</reference>
<dbReference type="InterPro" id="IPR058227">
    <property type="entry name" value="RSP_7527-like"/>
</dbReference>
<name>A0A0J9E1W6_9RHOB</name>
<protein>
    <submittedName>
        <fullName evidence="1">Uncharacterized protein</fullName>
    </submittedName>
</protein>
<keyword evidence="2" id="KW-1185">Reference proteome</keyword>
<dbReference type="EMBL" id="LFTY01000002">
    <property type="protein sequence ID" value="KMW56710.1"/>
    <property type="molecule type" value="Genomic_DNA"/>
</dbReference>
<gene>
    <name evidence="1" type="ORF">AIOL_001665</name>
</gene>